<dbReference type="KEGG" id="pbn:PADG_05457"/>
<dbReference type="InParanoid" id="C1GDX1"/>
<protein>
    <submittedName>
        <fullName evidence="2">Uncharacterized protein</fullName>
    </submittedName>
</protein>
<reference evidence="2 3" key="1">
    <citation type="journal article" date="2011" name="PLoS Genet.">
        <title>Comparative genomic analysis of human fungal pathogens causing paracoccidioidomycosis.</title>
        <authorList>
            <person name="Desjardins C.A."/>
            <person name="Champion M.D."/>
            <person name="Holder J.W."/>
            <person name="Muszewska A."/>
            <person name="Goldberg J."/>
            <person name="Bailao A.M."/>
            <person name="Brigido M.M."/>
            <person name="Ferreira M.E."/>
            <person name="Garcia A.M."/>
            <person name="Grynberg M."/>
            <person name="Gujja S."/>
            <person name="Heiman D.I."/>
            <person name="Henn M.R."/>
            <person name="Kodira C.D."/>
            <person name="Leon-Narvaez H."/>
            <person name="Longo L.V."/>
            <person name="Ma L.J."/>
            <person name="Malavazi I."/>
            <person name="Matsuo A.L."/>
            <person name="Morais F.V."/>
            <person name="Pereira M."/>
            <person name="Rodriguez-Brito S."/>
            <person name="Sakthikumar S."/>
            <person name="Salem-Izacc S.M."/>
            <person name="Sykes S.M."/>
            <person name="Teixeira M.M."/>
            <person name="Vallejo M.C."/>
            <person name="Walter M.E."/>
            <person name="Yandava C."/>
            <person name="Young S."/>
            <person name="Zeng Q."/>
            <person name="Zucker J."/>
            <person name="Felipe M.S."/>
            <person name="Goldman G.H."/>
            <person name="Haas B.J."/>
            <person name="McEwen J.G."/>
            <person name="Nino-Vega G."/>
            <person name="Puccia R."/>
            <person name="San-Blas G."/>
            <person name="Soares C.M."/>
            <person name="Birren B.W."/>
            <person name="Cuomo C.A."/>
        </authorList>
    </citation>
    <scope>NUCLEOTIDE SEQUENCE [LARGE SCALE GENOMIC DNA]</scope>
    <source>
        <strain evidence="2 3">Pb18</strain>
    </source>
</reference>
<name>C1GDX1_PARBD</name>
<feature type="region of interest" description="Disordered" evidence="1">
    <location>
        <begin position="1"/>
        <end position="39"/>
    </location>
</feature>
<evidence type="ECO:0000313" key="2">
    <source>
        <dbReference type="EMBL" id="EEH49378.2"/>
    </source>
</evidence>
<organism evidence="2 3">
    <name type="scientific">Paracoccidioides brasiliensis (strain Pb18)</name>
    <dbReference type="NCBI Taxonomy" id="502780"/>
    <lineage>
        <taxon>Eukaryota</taxon>
        <taxon>Fungi</taxon>
        <taxon>Dikarya</taxon>
        <taxon>Ascomycota</taxon>
        <taxon>Pezizomycotina</taxon>
        <taxon>Eurotiomycetes</taxon>
        <taxon>Eurotiomycetidae</taxon>
        <taxon>Onygenales</taxon>
        <taxon>Ajellomycetaceae</taxon>
        <taxon>Paracoccidioides</taxon>
    </lineage>
</organism>
<dbReference type="GeneID" id="22584381"/>
<dbReference type="EMBL" id="KN275962">
    <property type="protein sequence ID" value="EEH49378.2"/>
    <property type="molecule type" value="Genomic_DNA"/>
</dbReference>
<dbReference type="Proteomes" id="UP000001628">
    <property type="component" value="Unassembled WGS sequence"/>
</dbReference>
<feature type="compositionally biased region" description="Basic and acidic residues" evidence="1">
    <location>
        <begin position="1"/>
        <end position="10"/>
    </location>
</feature>
<dbReference type="VEuPathDB" id="FungiDB:PADG_05457"/>
<evidence type="ECO:0000313" key="3">
    <source>
        <dbReference type="Proteomes" id="UP000001628"/>
    </source>
</evidence>
<proteinExistence type="predicted"/>
<keyword evidence="3" id="KW-1185">Reference proteome</keyword>
<sequence>MEADVKELSGRKGASGGVNPNPLPKACADRSNGADTENKRRFFSRGTEHGLFGYWLFVQWY</sequence>
<dbReference type="AlphaFoldDB" id="C1GDX1"/>
<evidence type="ECO:0000256" key="1">
    <source>
        <dbReference type="SAM" id="MobiDB-lite"/>
    </source>
</evidence>
<dbReference type="HOGENOM" id="CLU_2923264_0_0_1"/>
<gene>
    <name evidence="2" type="ORF">PADG_05457</name>
</gene>
<accession>C1GDX1</accession>
<dbReference type="RefSeq" id="XP_010760749.1">
    <property type="nucleotide sequence ID" value="XM_010762447.1"/>
</dbReference>